<sequence>MQLEVIGVGGAGCRIADAILERESEQRRFVGDAFAFDTDAESTAALEAIPEQHCHWFGDTIDEGLNGNLDRGFEVGEEYVDELGRILDEGRPSLADAFFLVVGSGGATGGGVVPHLISRLQSVYDKPVYVLAALPAKSELRTDETAGIDRQATADSAAGVGEARPMAEENTVRTLKRIDGLADAVICFDNEAWLHTDEKLADARDRLNRGLATRLEALFGASAAAEGDVAETVIDASDVARILDATDGTTTATLGYGAQTVETDDGGSRFGLGLIPTESSVDTTEAVSAVETTVNKALHGKLTLECDLEDVNRTMVVVGGPPDWLNRKGIADGRQTVQSETGSAQLLGGDAPRPDSDEVYTVLLLAGIEASDRLASLWRSPR</sequence>
<feature type="binding site" evidence="6">
    <location>
        <position position="139"/>
    </location>
    <ligand>
        <name>GTP</name>
        <dbReference type="ChEBI" id="CHEBI:37565"/>
    </ligand>
</feature>
<dbReference type="InterPro" id="IPR036525">
    <property type="entry name" value="Tubulin/FtsZ_GTPase_sf"/>
</dbReference>
<dbReference type="EMBL" id="FORO01000036">
    <property type="protein sequence ID" value="SFJ52293.1"/>
    <property type="molecule type" value="Genomic_DNA"/>
</dbReference>
<dbReference type="GO" id="GO:0051301">
    <property type="term" value="P:cell division"/>
    <property type="evidence" value="ECO:0007669"/>
    <property type="project" value="UniProtKB-KW"/>
</dbReference>
<organism evidence="9 10">
    <name type="scientific">Natronobacterium gregoryi</name>
    <dbReference type="NCBI Taxonomy" id="44930"/>
    <lineage>
        <taxon>Archaea</taxon>
        <taxon>Methanobacteriati</taxon>
        <taxon>Methanobacteriota</taxon>
        <taxon>Stenosarchaea group</taxon>
        <taxon>Halobacteria</taxon>
        <taxon>Halobacteriales</taxon>
        <taxon>Natrialbaceae</taxon>
        <taxon>Natronobacterium</taxon>
    </lineage>
</organism>
<comment type="function">
    <text evidence="6">Involved in cell shape control.</text>
</comment>
<dbReference type="Gene3D" id="3.30.1330.20">
    <property type="entry name" value="Tubulin/FtsZ, C-terminal domain"/>
    <property type="match status" value="1"/>
</dbReference>
<dbReference type="Pfam" id="PF21011">
    <property type="entry name" value="CetZ_C"/>
    <property type="match status" value="1"/>
</dbReference>
<dbReference type="HAMAP" id="MF_01946">
    <property type="entry name" value="CetZ"/>
    <property type="match status" value="1"/>
</dbReference>
<evidence type="ECO:0000259" key="7">
    <source>
        <dbReference type="Pfam" id="PF00091"/>
    </source>
</evidence>
<evidence type="ECO:0000256" key="1">
    <source>
        <dbReference type="ARBA" id="ARBA00006877"/>
    </source>
</evidence>
<dbReference type="GO" id="GO:0005737">
    <property type="term" value="C:cytoplasm"/>
    <property type="evidence" value="ECO:0007669"/>
    <property type="project" value="UniProtKB-SubCell"/>
</dbReference>
<evidence type="ECO:0000256" key="2">
    <source>
        <dbReference type="ARBA" id="ARBA00022490"/>
    </source>
</evidence>
<feature type="domain" description="Tubulin/FtsZ GTPase" evidence="7">
    <location>
        <begin position="5"/>
        <end position="138"/>
    </location>
</feature>
<keyword evidence="9" id="KW-0132">Cell division</keyword>
<reference evidence="9 10" key="1">
    <citation type="submission" date="2016-10" db="EMBL/GenBank/DDBJ databases">
        <authorList>
            <person name="de Groot N.N."/>
        </authorList>
    </citation>
    <scope>NUCLEOTIDE SEQUENCE [LARGE SCALE GENOMIC DNA]</scope>
    <source>
        <strain evidence="9 10">SP2</strain>
    </source>
</reference>
<dbReference type="SUPFAM" id="SSF52490">
    <property type="entry name" value="Tubulin nucleotide-binding domain-like"/>
    <property type="match status" value="1"/>
</dbReference>
<evidence type="ECO:0000256" key="4">
    <source>
        <dbReference type="ARBA" id="ARBA00022960"/>
    </source>
</evidence>
<dbReference type="InterPro" id="IPR032907">
    <property type="entry name" value="CetZ"/>
</dbReference>
<evidence type="ECO:0000256" key="5">
    <source>
        <dbReference type="ARBA" id="ARBA00023134"/>
    </source>
</evidence>
<dbReference type="GO" id="GO:0005525">
    <property type="term" value="F:GTP binding"/>
    <property type="evidence" value="ECO:0007669"/>
    <property type="project" value="UniProtKB-UniRule"/>
</dbReference>
<evidence type="ECO:0000259" key="8">
    <source>
        <dbReference type="Pfam" id="PF21011"/>
    </source>
</evidence>
<evidence type="ECO:0000256" key="6">
    <source>
        <dbReference type="HAMAP-Rule" id="MF_01946"/>
    </source>
</evidence>
<dbReference type="PANTHER" id="PTHR30314:SF10">
    <property type="entry name" value="TUBULIN-LIKE PROTEIN CETZ"/>
    <property type="match status" value="1"/>
</dbReference>
<dbReference type="OMA" id="GPPAWLN"/>
<dbReference type="RefSeq" id="WP_005577191.1">
    <property type="nucleotide sequence ID" value="NZ_FORO01000036.1"/>
</dbReference>
<feature type="binding site" evidence="6">
    <location>
        <position position="208"/>
    </location>
    <ligand>
        <name>GTP</name>
        <dbReference type="ChEBI" id="CHEBI:37565"/>
    </ligand>
</feature>
<dbReference type="InterPro" id="IPR045061">
    <property type="entry name" value="FtsZ/CetZ"/>
</dbReference>
<keyword evidence="3 6" id="KW-0547">Nucleotide-binding</keyword>
<dbReference type="AlphaFoldDB" id="A0A1I3S0B6"/>
<gene>
    <name evidence="6" type="primary">cetZ</name>
    <name evidence="9" type="ORF">SAMN05443661_13614</name>
</gene>
<evidence type="ECO:0000256" key="3">
    <source>
        <dbReference type="ARBA" id="ARBA00022741"/>
    </source>
</evidence>
<dbReference type="GO" id="GO:0008360">
    <property type="term" value="P:regulation of cell shape"/>
    <property type="evidence" value="ECO:0007669"/>
    <property type="project" value="UniProtKB-UniRule"/>
</dbReference>
<comment type="caution">
    <text evidence="6">Lacks conserved residue(s) required for the propagation of feature annotation.</text>
</comment>
<dbReference type="GO" id="GO:0032153">
    <property type="term" value="C:cell division site"/>
    <property type="evidence" value="ECO:0007669"/>
    <property type="project" value="TreeGrafter"/>
</dbReference>
<comment type="subcellular location">
    <subcellularLocation>
        <location evidence="6">Cytoplasm</location>
    </subcellularLocation>
</comment>
<dbReference type="InterPro" id="IPR003008">
    <property type="entry name" value="Tubulin_FtsZ_GTPase"/>
</dbReference>
<dbReference type="CDD" id="cd02202">
    <property type="entry name" value="CetZ_tubulin-like"/>
    <property type="match status" value="1"/>
</dbReference>
<dbReference type="GeneID" id="14207229"/>
<dbReference type="OrthoDB" id="269955at2157"/>
<dbReference type="PANTHER" id="PTHR30314">
    <property type="entry name" value="CELL DIVISION PROTEIN FTSZ-RELATED"/>
    <property type="match status" value="1"/>
</dbReference>
<protein>
    <recommendedName>
        <fullName evidence="6">Tubulin-like protein CetZ</fullName>
    </recommendedName>
</protein>
<dbReference type="Proteomes" id="UP000182829">
    <property type="component" value="Unassembled WGS sequence"/>
</dbReference>
<keyword evidence="5 6" id="KW-0342">GTP-binding</keyword>
<accession>A0A1I3S0B6</accession>
<dbReference type="GO" id="GO:0003924">
    <property type="term" value="F:GTPase activity"/>
    <property type="evidence" value="ECO:0007669"/>
    <property type="project" value="InterPro"/>
</dbReference>
<feature type="domain" description="Tubulin-like CetZ C-terminal" evidence="8">
    <location>
        <begin position="197"/>
        <end position="378"/>
    </location>
</feature>
<dbReference type="InterPro" id="IPR037103">
    <property type="entry name" value="Tubulin/FtsZ-like_C"/>
</dbReference>
<evidence type="ECO:0000313" key="9">
    <source>
        <dbReference type="EMBL" id="SFJ52293.1"/>
    </source>
</evidence>
<feature type="binding site" evidence="6">
    <location>
        <begin position="107"/>
        <end position="109"/>
    </location>
    <ligand>
        <name>GTP</name>
        <dbReference type="ChEBI" id="CHEBI:37565"/>
    </ligand>
</feature>
<dbReference type="Gene3D" id="3.40.50.1440">
    <property type="entry name" value="Tubulin/FtsZ, GTPase domain"/>
    <property type="match status" value="1"/>
</dbReference>
<keyword evidence="2 6" id="KW-0963">Cytoplasm</keyword>
<evidence type="ECO:0000313" key="10">
    <source>
        <dbReference type="Proteomes" id="UP000182829"/>
    </source>
</evidence>
<dbReference type="InterPro" id="IPR048737">
    <property type="entry name" value="CetZ_C"/>
</dbReference>
<name>A0A1I3S0B6_9EURY</name>
<proteinExistence type="inferred from homology"/>
<comment type="similarity">
    <text evidence="1 6">Belongs to the CetZ family.</text>
</comment>
<dbReference type="Pfam" id="PF00091">
    <property type="entry name" value="Tubulin"/>
    <property type="match status" value="1"/>
</dbReference>
<feature type="binding site" evidence="6">
    <location>
        <position position="190"/>
    </location>
    <ligand>
        <name>GTP</name>
        <dbReference type="ChEBI" id="CHEBI:37565"/>
    </ligand>
</feature>
<keyword evidence="9" id="KW-0131">Cell cycle</keyword>
<keyword evidence="4 6" id="KW-0133">Cell shape</keyword>